<dbReference type="SMART" id="SM00316">
    <property type="entry name" value="S1"/>
    <property type="match status" value="6"/>
</dbReference>
<comment type="similarity">
    <text evidence="1">Belongs to the bacterial ribosomal protein bS1 family.</text>
</comment>
<sequence length="560" mass="63213">MAEVNTEVQNGSEFEDLDFETLLEESFKAKEDDVTTTGVVVAIKGDEVFIDVDRKIEGVLQASEVTDKDGNLTVKEGDTIEVIITGNRGGKPILSYKQAQRKIKVLEFIENYDENSDTTVNVKIISKNRGGYICVDEDGVEYFMPRSQSALRDSNNIIGRSYKAKIFKIDKENNSILISRKKILDDERKIKKELVSKLAQSSDIIEGVVKKITTYGMFVDVGGVDGLVHYSEISYKGPVNPSTMFKEGDKVPVKVISYDDEKRHLSLSIKAALPDPWKEIAENGLEVGDVIEVTINNIEPYGAFVDLGNDIEGFLHISEISWDKNIKNPKDYISEGEQIAVEVIEIDTKERRLRVSLKNLKEKPFDEFKKEFKVGDVAEGEVTTLTNFGAFIKIGSVEGLLHNEDASWDRNSRCKDMFKVGDKVEVKIIRIDPTEEKISLSKKELEDSPISQYTKEHKVGDIVTGKVRDIKDFGVFVQLEDNVDALIRKEDLGNTNMEDLKIGDTIEAALDFIDNRRNRIRLSIRRLSRQKERAVLNEINSENDDKLTLGDIIKEQLSDN</sequence>
<dbReference type="CDD" id="cd04465">
    <property type="entry name" value="S1_RPS1_repeat_ec2_hs2"/>
    <property type="match status" value="1"/>
</dbReference>
<protein>
    <submittedName>
        <fullName evidence="6">30S ribosomal protein S1</fullName>
    </submittedName>
</protein>
<dbReference type="PANTHER" id="PTHR10724:SF7">
    <property type="entry name" value="SMALL RIBOSOMAL SUBUNIT PROTEIN BS1C"/>
    <property type="match status" value="1"/>
</dbReference>
<dbReference type="Pfam" id="PF00575">
    <property type="entry name" value="S1"/>
    <property type="match status" value="5"/>
</dbReference>
<accession>A0A7M1LFQ8</accession>
<evidence type="ECO:0000259" key="5">
    <source>
        <dbReference type="PROSITE" id="PS50126"/>
    </source>
</evidence>
<dbReference type="PANTHER" id="PTHR10724">
    <property type="entry name" value="30S RIBOSOMAL PROTEIN S1"/>
    <property type="match status" value="1"/>
</dbReference>
<evidence type="ECO:0000256" key="1">
    <source>
        <dbReference type="ARBA" id="ARBA00006767"/>
    </source>
</evidence>
<dbReference type="Proteomes" id="UP000594749">
    <property type="component" value="Chromosome"/>
</dbReference>
<dbReference type="PRINTS" id="PR00681">
    <property type="entry name" value="RIBOSOMALS1"/>
</dbReference>
<dbReference type="GO" id="GO:0003735">
    <property type="term" value="F:structural constituent of ribosome"/>
    <property type="evidence" value="ECO:0007669"/>
    <property type="project" value="TreeGrafter"/>
</dbReference>
<gene>
    <name evidence="6" type="ORF">IMC76_00995</name>
</gene>
<feature type="domain" description="S1 motif" evidence="5">
    <location>
        <begin position="33"/>
        <end position="97"/>
    </location>
</feature>
<organism evidence="6 7">
    <name type="scientific">Campylobacter corcagiensis</name>
    <dbReference type="NCBI Taxonomy" id="1448857"/>
    <lineage>
        <taxon>Bacteria</taxon>
        <taxon>Pseudomonadati</taxon>
        <taxon>Campylobacterota</taxon>
        <taxon>Epsilonproteobacteria</taxon>
        <taxon>Campylobacterales</taxon>
        <taxon>Campylobacteraceae</taxon>
        <taxon>Campylobacter</taxon>
    </lineage>
</organism>
<dbReference type="FunFam" id="2.40.50.140:FF:000103">
    <property type="entry name" value="protein RRP5 homolog"/>
    <property type="match status" value="2"/>
</dbReference>
<dbReference type="InterPro" id="IPR035104">
    <property type="entry name" value="Ribosomal_protein_S1-like"/>
</dbReference>
<keyword evidence="7" id="KW-1185">Reference proteome</keyword>
<evidence type="ECO:0000313" key="6">
    <source>
        <dbReference type="EMBL" id="QOQ87429.1"/>
    </source>
</evidence>
<dbReference type="InterPro" id="IPR003029">
    <property type="entry name" value="S1_domain"/>
</dbReference>
<evidence type="ECO:0000256" key="4">
    <source>
        <dbReference type="ARBA" id="ARBA00025604"/>
    </source>
</evidence>
<dbReference type="GO" id="GO:0022627">
    <property type="term" value="C:cytosolic small ribosomal subunit"/>
    <property type="evidence" value="ECO:0007669"/>
    <property type="project" value="TreeGrafter"/>
</dbReference>
<dbReference type="SUPFAM" id="SSF50249">
    <property type="entry name" value="Nucleic acid-binding proteins"/>
    <property type="match status" value="6"/>
</dbReference>
<dbReference type="Gene3D" id="2.40.50.140">
    <property type="entry name" value="Nucleic acid-binding proteins"/>
    <property type="match status" value="5"/>
</dbReference>
<dbReference type="InterPro" id="IPR050437">
    <property type="entry name" value="Ribos_protein_bS1-like"/>
</dbReference>
<dbReference type="GO" id="GO:0003729">
    <property type="term" value="F:mRNA binding"/>
    <property type="evidence" value="ECO:0007669"/>
    <property type="project" value="TreeGrafter"/>
</dbReference>
<feature type="domain" description="S1 motif" evidence="5">
    <location>
        <begin position="375"/>
        <end position="443"/>
    </location>
</feature>
<dbReference type="GO" id="GO:0006412">
    <property type="term" value="P:translation"/>
    <property type="evidence" value="ECO:0007669"/>
    <property type="project" value="TreeGrafter"/>
</dbReference>
<dbReference type="OrthoDB" id="9804077at2"/>
<evidence type="ECO:0000256" key="3">
    <source>
        <dbReference type="ARBA" id="ARBA00023274"/>
    </source>
</evidence>
<feature type="domain" description="S1 motif" evidence="5">
    <location>
        <begin position="202"/>
        <end position="270"/>
    </location>
</feature>
<dbReference type="InterPro" id="IPR012340">
    <property type="entry name" value="NA-bd_OB-fold"/>
</dbReference>
<dbReference type="AlphaFoldDB" id="A0A7M1LFQ8"/>
<keyword evidence="3" id="KW-0687">Ribonucleoprotein</keyword>
<proteinExistence type="inferred from homology"/>
<feature type="domain" description="S1 motif" evidence="5">
    <location>
        <begin position="115"/>
        <end position="181"/>
    </location>
</feature>
<name>A0A7M1LFQ8_9BACT</name>
<dbReference type="NCBIfam" id="NF004956">
    <property type="entry name" value="PRK06299.1-6"/>
    <property type="match status" value="1"/>
</dbReference>
<evidence type="ECO:0000313" key="7">
    <source>
        <dbReference type="Proteomes" id="UP000594749"/>
    </source>
</evidence>
<dbReference type="PROSITE" id="PS50126">
    <property type="entry name" value="S1"/>
    <property type="match status" value="6"/>
</dbReference>
<comment type="function">
    <text evidence="4">Binds mRNA; thus facilitating recognition of the initiation point. It is needed to translate mRNA with a short Shine-Dalgarno (SD) purine-rich sequence.</text>
</comment>
<dbReference type="EMBL" id="CP063078">
    <property type="protein sequence ID" value="QOQ87429.1"/>
    <property type="molecule type" value="Genomic_DNA"/>
</dbReference>
<reference evidence="6 7" key="1">
    <citation type="submission" date="2020-10" db="EMBL/GenBank/DDBJ databases">
        <title>Campylobacter and Helicobacter PacBio genomes.</title>
        <authorList>
            <person name="Lane C."/>
        </authorList>
    </citation>
    <scope>NUCLEOTIDE SEQUENCE [LARGE SCALE GENOMIC DNA]</scope>
    <source>
        <strain evidence="6 7">2016D-0077</strain>
    </source>
</reference>
<feature type="domain" description="S1 motif" evidence="5">
    <location>
        <begin position="460"/>
        <end position="525"/>
    </location>
</feature>
<evidence type="ECO:0000256" key="2">
    <source>
        <dbReference type="ARBA" id="ARBA00022980"/>
    </source>
</evidence>
<dbReference type="RefSeq" id="WP_025802990.1">
    <property type="nucleotide sequence ID" value="NZ_CP053842.1"/>
</dbReference>
<keyword evidence="2 6" id="KW-0689">Ribosomal protein</keyword>
<feature type="domain" description="S1 motif" evidence="5">
    <location>
        <begin position="288"/>
        <end position="358"/>
    </location>
</feature>